<dbReference type="SUPFAM" id="SSF54427">
    <property type="entry name" value="NTF2-like"/>
    <property type="match status" value="2"/>
</dbReference>
<name>A0A7S3K6K1_9STRA</name>
<evidence type="ECO:0000256" key="1">
    <source>
        <dbReference type="SAM" id="SignalP"/>
    </source>
</evidence>
<feature type="signal peptide" evidence="1">
    <location>
        <begin position="1"/>
        <end position="21"/>
    </location>
</feature>
<protein>
    <recommendedName>
        <fullName evidence="3">SnoaL-like domain-containing protein</fullName>
    </recommendedName>
</protein>
<evidence type="ECO:0000313" key="2">
    <source>
        <dbReference type="EMBL" id="CAE0374565.1"/>
    </source>
</evidence>
<proteinExistence type="predicted"/>
<dbReference type="AlphaFoldDB" id="A0A7S3K6K1"/>
<gene>
    <name evidence="2" type="ORF">ALAG00032_LOCUS15368</name>
</gene>
<sequence length="325" mass="35608">MHALSVLLPGYLWLLSKCVSANSNVVERTEKFWSRIVSEPQDDLKTAIGAYFADDATFCFVTCSSGLEAISATVAGLKALLKGVKVTVTESWVVEEDDYTYVGGTWVDAYECFAGPVGKIYQLVGHTYIQIDNKSGKTVQEIDMLDADAFAAFASECAGGIPSEAFVPRGSIDHDTLFKIAQLDIIRWKAILSHERSVDMSTMIAGYTTQNYKFCTLGYGGCHDSAATATLLNGFRASVSDMNLVMDRIWYGPAQVGYEWSAAYSCPKGGPPLSMAGIVHIFLTDDGKYEKYYDYFDSTKLQNQIADCAARKHNSSAYDANKSEL</sequence>
<dbReference type="Gene3D" id="3.10.450.50">
    <property type="match status" value="2"/>
</dbReference>
<evidence type="ECO:0008006" key="3">
    <source>
        <dbReference type="Google" id="ProtNLM"/>
    </source>
</evidence>
<reference evidence="2" key="1">
    <citation type="submission" date="2021-01" db="EMBL/GenBank/DDBJ databases">
        <authorList>
            <person name="Corre E."/>
            <person name="Pelletier E."/>
            <person name="Niang G."/>
            <person name="Scheremetjew M."/>
            <person name="Finn R."/>
            <person name="Kale V."/>
            <person name="Holt S."/>
            <person name="Cochrane G."/>
            <person name="Meng A."/>
            <person name="Brown T."/>
            <person name="Cohen L."/>
        </authorList>
    </citation>
    <scope>NUCLEOTIDE SEQUENCE</scope>
    <source>
        <strain evidence="2">CCMP1510</strain>
    </source>
</reference>
<dbReference type="EMBL" id="HBIJ01023320">
    <property type="protein sequence ID" value="CAE0374565.1"/>
    <property type="molecule type" value="Transcribed_RNA"/>
</dbReference>
<feature type="chain" id="PRO_5030818639" description="SnoaL-like domain-containing protein" evidence="1">
    <location>
        <begin position="22"/>
        <end position="325"/>
    </location>
</feature>
<accession>A0A7S3K6K1</accession>
<dbReference type="InterPro" id="IPR032710">
    <property type="entry name" value="NTF2-like_dom_sf"/>
</dbReference>
<keyword evidence="1" id="KW-0732">Signal</keyword>
<organism evidence="2">
    <name type="scientific">Aureoumbra lagunensis</name>
    <dbReference type="NCBI Taxonomy" id="44058"/>
    <lineage>
        <taxon>Eukaryota</taxon>
        <taxon>Sar</taxon>
        <taxon>Stramenopiles</taxon>
        <taxon>Ochrophyta</taxon>
        <taxon>Pelagophyceae</taxon>
        <taxon>Pelagomonadales</taxon>
        <taxon>Aureoumbra</taxon>
    </lineage>
</organism>